<sequence length="126" mass="14089">MAWVCSSGNDAATQPNAIQGADVMDVLTTFRPQVRALALTNTSDKVAQDIVKLCDNVRRQKQRTAKTHEQRDHDGLHQVRYKSPPTYKSHSVSQSAPFTWTATSTATSSHVQYIITKTKPQLLRHD</sequence>
<dbReference type="OrthoDB" id="438179at2759"/>
<reference evidence="2" key="1">
    <citation type="submission" date="2013-12" db="EMBL/GenBank/DDBJ databases">
        <title>The Genome Sequence of Aphanomyces astaci APO3.</title>
        <authorList>
            <consortium name="The Broad Institute Genomics Platform"/>
            <person name="Russ C."/>
            <person name="Tyler B."/>
            <person name="van West P."/>
            <person name="Dieguez-Uribeondo J."/>
            <person name="Young S.K."/>
            <person name="Zeng Q."/>
            <person name="Gargeya S."/>
            <person name="Fitzgerald M."/>
            <person name="Abouelleil A."/>
            <person name="Alvarado L."/>
            <person name="Chapman S.B."/>
            <person name="Gainer-Dewar J."/>
            <person name="Goldberg J."/>
            <person name="Griggs A."/>
            <person name="Gujja S."/>
            <person name="Hansen M."/>
            <person name="Howarth C."/>
            <person name="Imamovic A."/>
            <person name="Ireland A."/>
            <person name="Larimer J."/>
            <person name="McCowan C."/>
            <person name="Murphy C."/>
            <person name="Pearson M."/>
            <person name="Poon T.W."/>
            <person name="Priest M."/>
            <person name="Roberts A."/>
            <person name="Saif S."/>
            <person name="Shea T."/>
            <person name="Sykes S."/>
            <person name="Wortman J."/>
            <person name="Nusbaum C."/>
            <person name="Birren B."/>
        </authorList>
    </citation>
    <scope>NUCLEOTIDE SEQUENCE [LARGE SCALE GENOMIC DNA]</scope>
    <source>
        <strain evidence="2">APO3</strain>
    </source>
</reference>
<evidence type="ECO:0000256" key="1">
    <source>
        <dbReference type="SAM" id="MobiDB-lite"/>
    </source>
</evidence>
<protein>
    <submittedName>
        <fullName evidence="2">Uncharacterized protein</fullName>
    </submittedName>
</protein>
<dbReference type="RefSeq" id="XP_009837816.1">
    <property type="nucleotide sequence ID" value="XM_009839514.1"/>
</dbReference>
<feature type="compositionally biased region" description="Basic and acidic residues" evidence="1">
    <location>
        <begin position="66"/>
        <end position="77"/>
    </location>
</feature>
<dbReference type="EMBL" id="KI913153">
    <property type="protein sequence ID" value="ETV72588.1"/>
    <property type="molecule type" value="Genomic_DNA"/>
</dbReference>
<proteinExistence type="predicted"/>
<feature type="region of interest" description="Disordered" evidence="1">
    <location>
        <begin position="61"/>
        <end position="94"/>
    </location>
</feature>
<dbReference type="VEuPathDB" id="FungiDB:H257_12349"/>
<accession>W4G0Z9</accession>
<dbReference type="AlphaFoldDB" id="W4G0Z9"/>
<organism evidence="2">
    <name type="scientific">Aphanomyces astaci</name>
    <name type="common">Crayfish plague agent</name>
    <dbReference type="NCBI Taxonomy" id="112090"/>
    <lineage>
        <taxon>Eukaryota</taxon>
        <taxon>Sar</taxon>
        <taxon>Stramenopiles</taxon>
        <taxon>Oomycota</taxon>
        <taxon>Saprolegniomycetes</taxon>
        <taxon>Saprolegniales</taxon>
        <taxon>Verrucalvaceae</taxon>
        <taxon>Aphanomyces</taxon>
    </lineage>
</organism>
<dbReference type="GeneID" id="20814345"/>
<evidence type="ECO:0000313" key="2">
    <source>
        <dbReference type="EMBL" id="ETV72588.1"/>
    </source>
</evidence>
<gene>
    <name evidence="2" type="ORF">H257_12349</name>
</gene>
<name>W4G0Z9_APHAT</name>